<evidence type="ECO:0000313" key="4">
    <source>
        <dbReference type="Proteomes" id="UP000325081"/>
    </source>
</evidence>
<dbReference type="AlphaFoldDB" id="A0A5A7PUU7"/>
<keyword evidence="2" id="KW-1133">Transmembrane helix</keyword>
<name>A0A5A7PUU7_STRAF</name>
<dbReference type="EMBL" id="BKCP01005183">
    <property type="protein sequence ID" value="GER36620.1"/>
    <property type="molecule type" value="Genomic_DNA"/>
</dbReference>
<keyword evidence="4" id="KW-1185">Reference proteome</keyword>
<organism evidence="3 4">
    <name type="scientific">Striga asiatica</name>
    <name type="common">Asiatic witchweed</name>
    <name type="synonym">Buchnera asiatica</name>
    <dbReference type="NCBI Taxonomy" id="4170"/>
    <lineage>
        <taxon>Eukaryota</taxon>
        <taxon>Viridiplantae</taxon>
        <taxon>Streptophyta</taxon>
        <taxon>Embryophyta</taxon>
        <taxon>Tracheophyta</taxon>
        <taxon>Spermatophyta</taxon>
        <taxon>Magnoliopsida</taxon>
        <taxon>eudicotyledons</taxon>
        <taxon>Gunneridae</taxon>
        <taxon>Pentapetalae</taxon>
        <taxon>asterids</taxon>
        <taxon>lamiids</taxon>
        <taxon>Lamiales</taxon>
        <taxon>Orobanchaceae</taxon>
        <taxon>Buchnereae</taxon>
        <taxon>Striga</taxon>
    </lineage>
</organism>
<dbReference type="PANTHER" id="PTHR33868">
    <property type="entry name" value="EXPRESSED PROTEIN"/>
    <property type="match status" value="1"/>
</dbReference>
<keyword evidence="2" id="KW-0812">Transmembrane</keyword>
<gene>
    <name evidence="3" type="ORF">STAS_12954</name>
</gene>
<dbReference type="PANTHER" id="PTHR33868:SF2">
    <property type="entry name" value="EXPRESSED PROTEIN"/>
    <property type="match status" value="1"/>
</dbReference>
<proteinExistence type="predicted"/>
<dbReference type="Proteomes" id="UP000325081">
    <property type="component" value="Unassembled WGS sequence"/>
</dbReference>
<keyword evidence="2" id="KW-0472">Membrane</keyword>
<reference evidence="4" key="1">
    <citation type="journal article" date="2019" name="Curr. Biol.">
        <title>Genome Sequence of Striga asiatica Provides Insight into the Evolution of Plant Parasitism.</title>
        <authorList>
            <person name="Yoshida S."/>
            <person name="Kim S."/>
            <person name="Wafula E.K."/>
            <person name="Tanskanen J."/>
            <person name="Kim Y.M."/>
            <person name="Honaas L."/>
            <person name="Yang Z."/>
            <person name="Spallek T."/>
            <person name="Conn C.E."/>
            <person name="Ichihashi Y."/>
            <person name="Cheong K."/>
            <person name="Cui S."/>
            <person name="Der J.P."/>
            <person name="Gundlach H."/>
            <person name="Jiao Y."/>
            <person name="Hori C."/>
            <person name="Ishida J.K."/>
            <person name="Kasahara H."/>
            <person name="Kiba T."/>
            <person name="Kim M.S."/>
            <person name="Koo N."/>
            <person name="Laohavisit A."/>
            <person name="Lee Y.H."/>
            <person name="Lumba S."/>
            <person name="McCourt P."/>
            <person name="Mortimer J.C."/>
            <person name="Mutuku J.M."/>
            <person name="Nomura T."/>
            <person name="Sasaki-Sekimoto Y."/>
            <person name="Seto Y."/>
            <person name="Wang Y."/>
            <person name="Wakatake T."/>
            <person name="Sakakibara H."/>
            <person name="Demura T."/>
            <person name="Yamaguchi S."/>
            <person name="Yoneyama K."/>
            <person name="Manabe R.I."/>
            <person name="Nelson D.C."/>
            <person name="Schulman A.H."/>
            <person name="Timko M.P."/>
            <person name="dePamphilis C.W."/>
            <person name="Choi D."/>
            <person name="Shirasu K."/>
        </authorList>
    </citation>
    <scope>NUCLEOTIDE SEQUENCE [LARGE SCALE GENOMIC DNA]</scope>
    <source>
        <strain evidence="4">cv. UVA1</strain>
    </source>
</reference>
<keyword evidence="1" id="KW-0175">Coiled coil</keyword>
<accession>A0A5A7PUU7</accession>
<protein>
    <submittedName>
        <fullName evidence="3">Exoenzyme S synthesis protein B</fullName>
    </submittedName>
</protein>
<feature type="coiled-coil region" evidence="1">
    <location>
        <begin position="163"/>
        <end position="197"/>
    </location>
</feature>
<comment type="caution">
    <text evidence="3">The sequence shown here is derived from an EMBL/GenBank/DDBJ whole genome shotgun (WGS) entry which is preliminary data.</text>
</comment>
<sequence>MDEHYFLVEGHDLDSQECKVKEEFEELKVDVCFGCEVSKNENEIYFESESAWVGAEGNNTPWWRTVDTDELASFVARRSLDCIENCDLPRPLNTGVKKDTACSFGGDEISTYSHHSNTHPHTRASSCRNLGLWDEVERVSDADKSLRDIQTHELHLLDNNTTKVQLMKALRHSQSRAREAEKEAKLALRDNENVVKLVFMQASHLFAYKQWLRLLQLENMYLQFMNITGRESVSIILPQTQRSGKIQESLRKSSSKKRSKSSCSGCEFRKYGVVFALGFGLAGAGFFLGWSVGWISPVW</sequence>
<evidence type="ECO:0000256" key="2">
    <source>
        <dbReference type="SAM" id="Phobius"/>
    </source>
</evidence>
<evidence type="ECO:0000256" key="1">
    <source>
        <dbReference type="SAM" id="Coils"/>
    </source>
</evidence>
<dbReference type="OrthoDB" id="1920951at2759"/>
<evidence type="ECO:0000313" key="3">
    <source>
        <dbReference type="EMBL" id="GER36620.1"/>
    </source>
</evidence>
<feature type="transmembrane region" description="Helical" evidence="2">
    <location>
        <begin position="271"/>
        <end position="295"/>
    </location>
</feature>